<name>A0ACC3P1F8_9PEZI</name>
<keyword evidence="2" id="KW-1185">Reference proteome</keyword>
<dbReference type="EMBL" id="JAUTXU010000001">
    <property type="protein sequence ID" value="KAK3726112.1"/>
    <property type="molecule type" value="Genomic_DNA"/>
</dbReference>
<sequence>MPGLKRSPGMADIDVCEGAHRSGYTALETAYRKSQYGYLEDAPVVRTNSLDRSRIPNLPPRSMPSGYADSPSNDGDSSEQLVHEGYENRITPPPPSRKISLEDSGLPPTPPDATETTQEEQPTPPPLFADGVRNALESKKSGLTVTPVNAVSPPTPDPSPPRPDPLPAVGQEEPLRAMVQKEKPHFLHPMIADSASWHILRQYPSSRADSFKTAREDQFSSANTSTSQVHLPEDDTLPQHWLDSTRELRLTDLGLDDTMAKETPKEVEPEPEGMRTPRDRRRRSKHESPPQTADGACDDWERHISYVSGPDELDVYLPLERGLNQEGTKEEVKGLGVSGAGLQSDIQRSAEDVNNMVYKRIREENVKRHSLVSSTPGAITVGVVVPASEPTPRTLKRQNKCLSLREDNCSASKRNSVSSEHKLVGPRKVRQPERQKKLDDSPEFESSIRQVSSPARLGPDASNMTALTYASMQDSPSARQAAKFKPEADHKLRHLSYGDRLSNNQSVRRTSLHGSPASPKPAFEILREPEYATRRSSAGDRIANNIGVKRNSTEGARRSRVLEKPASSNPTRHVIPSMTTEEEEWTPSAARIRRFSREERLENNDHVRRTSMEHAKDLQHADFVDYSSNHRVRRTSMEHAKESDHFDLAHHSPEHRGFPSPEKAVAPNSPRKSLDARFLHPSTTPMSTSQFSDRTEVELCEASGVRIYPHNNESLLVVQHGSRPVSKDKSTPDSSILESQLRGLGEPIFAAQVDLPTPTLGMSQPAANVDSPLTNPRTAPEPPVIQFIPPTPNEELDRELTADDARGGTLRAEVNFPQRRLSLLQRARRYSDSLFVRGASLRGRQRRVEPVRDDRDMYLSPLWRPQGFWDEFESDEDEEDFEPLGTLPKGGDTSDVGEEERRRRAGLLFPRAMSKRLSGFRGQGGFLVGNSLGLDRHGTNNRRHYVGTREKTLSKRASEEVLRNMSSREYSALPRASSQNSLRRAAQTRTIVVPFSGGRRAQWVGTRQFRAKIRAMRLAREEREREKRREKLRSSIGFRVFHDTAGAR</sequence>
<evidence type="ECO:0000313" key="2">
    <source>
        <dbReference type="Proteomes" id="UP001281147"/>
    </source>
</evidence>
<proteinExistence type="predicted"/>
<dbReference type="Proteomes" id="UP001281147">
    <property type="component" value="Unassembled WGS sequence"/>
</dbReference>
<protein>
    <submittedName>
        <fullName evidence="1">Uncharacterized protein</fullName>
    </submittedName>
</protein>
<accession>A0ACC3P1F8</accession>
<reference evidence="1" key="1">
    <citation type="submission" date="2023-07" db="EMBL/GenBank/DDBJ databases">
        <title>Black Yeasts Isolated from many extreme environments.</title>
        <authorList>
            <person name="Coleine C."/>
            <person name="Stajich J.E."/>
            <person name="Selbmann L."/>
        </authorList>
    </citation>
    <scope>NUCLEOTIDE SEQUENCE</scope>
    <source>
        <strain evidence="1">CCFEE 5714</strain>
    </source>
</reference>
<organism evidence="1 2">
    <name type="scientific">Vermiconidia calcicola</name>
    <dbReference type="NCBI Taxonomy" id="1690605"/>
    <lineage>
        <taxon>Eukaryota</taxon>
        <taxon>Fungi</taxon>
        <taxon>Dikarya</taxon>
        <taxon>Ascomycota</taxon>
        <taxon>Pezizomycotina</taxon>
        <taxon>Dothideomycetes</taxon>
        <taxon>Dothideomycetidae</taxon>
        <taxon>Mycosphaerellales</taxon>
        <taxon>Extremaceae</taxon>
        <taxon>Vermiconidia</taxon>
    </lineage>
</organism>
<evidence type="ECO:0000313" key="1">
    <source>
        <dbReference type="EMBL" id="KAK3726112.1"/>
    </source>
</evidence>
<gene>
    <name evidence="1" type="ORF">LTR37_000260</name>
</gene>
<comment type="caution">
    <text evidence="1">The sequence shown here is derived from an EMBL/GenBank/DDBJ whole genome shotgun (WGS) entry which is preliminary data.</text>
</comment>